<comment type="caution">
    <text evidence="15">The sequence shown here is derived from an EMBL/GenBank/DDBJ whole genome shotgun (WGS) entry which is preliminary data.</text>
</comment>
<evidence type="ECO:0000256" key="9">
    <source>
        <dbReference type="ARBA" id="ARBA00023316"/>
    </source>
</evidence>
<proteinExistence type="inferred from homology"/>
<evidence type="ECO:0000256" key="4">
    <source>
        <dbReference type="ARBA" id="ARBA00022741"/>
    </source>
</evidence>
<dbReference type="Pfam" id="PF08245">
    <property type="entry name" value="Mur_ligase_M"/>
    <property type="match status" value="1"/>
</dbReference>
<comment type="pathway">
    <text evidence="10 11">Cell wall biogenesis; peptidoglycan biosynthesis.</text>
</comment>
<dbReference type="Gene3D" id="3.40.1190.10">
    <property type="entry name" value="Mur-like, catalytic domain"/>
    <property type="match status" value="1"/>
</dbReference>
<dbReference type="GO" id="GO:0047480">
    <property type="term" value="F:UDP-N-acetylmuramoyl-tripeptide-D-alanyl-D-alanine ligase activity"/>
    <property type="evidence" value="ECO:0007669"/>
    <property type="project" value="UniProtKB-UniRule"/>
</dbReference>
<accession>A0A844D1T5</accession>
<dbReference type="EMBL" id="SZWE01000002">
    <property type="protein sequence ID" value="MRU16770.1"/>
    <property type="molecule type" value="Genomic_DNA"/>
</dbReference>
<dbReference type="GO" id="GO:0008360">
    <property type="term" value="P:regulation of cell shape"/>
    <property type="evidence" value="ECO:0007669"/>
    <property type="project" value="UniProtKB-KW"/>
</dbReference>
<comment type="subcellular location">
    <subcellularLocation>
        <location evidence="10 11">Cytoplasm</location>
    </subcellularLocation>
</comment>
<comment type="similarity">
    <text evidence="10">Belongs to the MurCDEF family. MurF subfamily.</text>
</comment>
<evidence type="ECO:0000313" key="15">
    <source>
        <dbReference type="EMBL" id="MRU16770.1"/>
    </source>
</evidence>
<evidence type="ECO:0000259" key="13">
    <source>
        <dbReference type="Pfam" id="PF02875"/>
    </source>
</evidence>
<dbReference type="Proteomes" id="UP000564704">
    <property type="component" value="Unassembled WGS sequence"/>
</dbReference>
<protein>
    <recommendedName>
        <fullName evidence="10 11">UDP-N-acetylmuramoyl-tripeptide--D-alanyl-D-alanine ligase</fullName>
        <ecNumber evidence="10 11">6.3.2.10</ecNumber>
    </recommendedName>
    <alternativeName>
        <fullName evidence="10">D-alanyl-D-alanine-adding enzyme</fullName>
    </alternativeName>
</protein>
<keyword evidence="6 10" id="KW-0133">Cell shape</keyword>
<dbReference type="GO" id="GO:0005737">
    <property type="term" value="C:cytoplasm"/>
    <property type="evidence" value="ECO:0007669"/>
    <property type="project" value="UniProtKB-SubCell"/>
</dbReference>
<dbReference type="EC" id="6.3.2.10" evidence="10 11"/>
<dbReference type="PANTHER" id="PTHR43024">
    <property type="entry name" value="UDP-N-ACETYLMURAMOYL-TRIPEPTIDE--D-ALANYL-D-ALANINE LIGASE"/>
    <property type="match status" value="1"/>
</dbReference>
<evidence type="ECO:0000259" key="12">
    <source>
        <dbReference type="Pfam" id="PF01225"/>
    </source>
</evidence>
<dbReference type="HAMAP" id="MF_02019">
    <property type="entry name" value="MurF"/>
    <property type="match status" value="1"/>
</dbReference>
<comment type="function">
    <text evidence="10 11">Involved in cell wall formation. Catalyzes the final step in the synthesis of UDP-N-acetylmuramoyl-pentapeptide, the precursor of murein.</text>
</comment>
<dbReference type="GO" id="GO:0005524">
    <property type="term" value="F:ATP binding"/>
    <property type="evidence" value="ECO:0007669"/>
    <property type="project" value="UniProtKB-UniRule"/>
</dbReference>
<keyword evidence="7 10" id="KW-0573">Peptidoglycan synthesis</keyword>
<dbReference type="GO" id="GO:0071555">
    <property type="term" value="P:cell wall organization"/>
    <property type="evidence" value="ECO:0007669"/>
    <property type="project" value="UniProtKB-KW"/>
</dbReference>
<dbReference type="InterPro" id="IPR036565">
    <property type="entry name" value="Mur-like_cat_sf"/>
</dbReference>
<organism evidence="15 16">
    <name type="scientific">Roseovarius bejariae</name>
    <dbReference type="NCBI Taxonomy" id="2576383"/>
    <lineage>
        <taxon>Bacteria</taxon>
        <taxon>Pseudomonadati</taxon>
        <taxon>Pseudomonadota</taxon>
        <taxon>Alphaproteobacteria</taxon>
        <taxon>Rhodobacterales</taxon>
        <taxon>Roseobacteraceae</taxon>
        <taxon>Roseovarius</taxon>
    </lineage>
</organism>
<dbReference type="InterPro" id="IPR036615">
    <property type="entry name" value="Mur_ligase_C_dom_sf"/>
</dbReference>
<dbReference type="InterPro" id="IPR051046">
    <property type="entry name" value="MurCDEF_CellWall_CoF430Synth"/>
</dbReference>
<feature type="domain" description="Mur ligase N-terminal catalytic" evidence="12">
    <location>
        <begin position="24"/>
        <end position="69"/>
    </location>
</feature>
<dbReference type="InterPro" id="IPR000713">
    <property type="entry name" value="Mur_ligase_N"/>
</dbReference>
<dbReference type="InterPro" id="IPR005863">
    <property type="entry name" value="UDP-N-AcMur_synth"/>
</dbReference>
<comment type="catalytic activity">
    <reaction evidence="10 11">
        <text>D-alanyl-D-alanine + UDP-N-acetyl-alpha-D-muramoyl-L-alanyl-gamma-D-glutamyl-meso-2,6-diaminopimelate + ATP = UDP-N-acetyl-alpha-D-muramoyl-L-alanyl-gamma-D-glutamyl-meso-2,6-diaminopimeloyl-D-alanyl-D-alanine + ADP + phosphate + H(+)</text>
        <dbReference type="Rhea" id="RHEA:28374"/>
        <dbReference type="ChEBI" id="CHEBI:15378"/>
        <dbReference type="ChEBI" id="CHEBI:30616"/>
        <dbReference type="ChEBI" id="CHEBI:43474"/>
        <dbReference type="ChEBI" id="CHEBI:57822"/>
        <dbReference type="ChEBI" id="CHEBI:61386"/>
        <dbReference type="ChEBI" id="CHEBI:83905"/>
        <dbReference type="ChEBI" id="CHEBI:456216"/>
        <dbReference type="EC" id="6.3.2.10"/>
    </reaction>
</comment>
<evidence type="ECO:0000256" key="2">
    <source>
        <dbReference type="ARBA" id="ARBA00022598"/>
    </source>
</evidence>
<feature type="domain" description="Mur ligase central" evidence="14">
    <location>
        <begin position="106"/>
        <end position="297"/>
    </location>
</feature>
<keyword evidence="4 10" id="KW-0547">Nucleotide-binding</keyword>
<keyword evidence="16" id="KW-1185">Reference proteome</keyword>
<sequence>MTLWTSQDAAKATDGHVTRDWQAAGVSIDTRTIEPGDLFVALKAARDGHDFVAQALEKGAAAALVSHIPEGVAEDAPLLIVDDVLTGLEAMGRAARARTQARVVAVTGSVGKTSTKEMLRDVLSQQGRTHAAEASYNNHWGVPLTLARMPADTEFAVIEIGMNHPGEIAPLSRMARPHVAMITTVAAAHLEAFEDLNGIAIEKSAIFDGLEDNGTCIFNGDLDSDLVRTMEGAAWASGGPVARFGACEECQYRLMDVRLSDETTVVQADLPGGPQLFKISTPGRHFAMNGLATLAAVEALGADPVRAAMDLARWHPPAGRGTREVIALDHDDEDLTFDLIDDAFNANPTSMAASLEVLAASTPRDGVGRVAKGRRVAILGDMLELGEDEIQLHAALSDLPYVAALDVVHCVGSRMAALYEALPEPLRGEHVDSAEALADKAHRLVDAGDVVLVKGSKGSHVSRVVDALRRVGRETVEEKRNT</sequence>
<name>A0A844D1T5_9RHOB</name>
<evidence type="ECO:0000256" key="10">
    <source>
        <dbReference type="HAMAP-Rule" id="MF_02019"/>
    </source>
</evidence>
<evidence type="ECO:0000256" key="1">
    <source>
        <dbReference type="ARBA" id="ARBA00022490"/>
    </source>
</evidence>
<evidence type="ECO:0000256" key="3">
    <source>
        <dbReference type="ARBA" id="ARBA00022618"/>
    </source>
</evidence>
<dbReference type="SUPFAM" id="SSF53623">
    <property type="entry name" value="MurD-like peptide ligases, catalytic domain"/>
    <property type="match status" value="1"/>
</dbReference>
<dbReference type="GO" id="GO:0051301">
    <property type="term" value="P:cell division"/>
    <property type="evidence" value="ECO:0007669"/>
    <property type="project" value="UniProtKB-KW"/>
</dbReference>
<evidence type="ECO:0000256" key="7">
    <source>
        <dbReference type="ARBA" id="ARBA00022984"/>
    </source>
</evidence>
<feature type="binding site" evidence="10">
    <location>
        <begin position="108"/>
        <end position="114"/>
    </location>
    <ligand>
        <name>ATP</name>
        <dbReference type="ChEBI" id="CHEBI:30616"/>
    </ligand>
</feature>
<evidence type="ECO:0000259" key="14">
    <source>
        <dbReference type="Pfam" id="PF08245"/>
    </source>
</evidence>
<keyword evidence="9 10" id="KW-0961">Cell wall biogenesis/degradation</keyword>
<reference evidence="15 16" key="1">
    <citation type="submission" date="2019-05" db="EMBL/GenBank/DDBJ databases">
        <title>Roseovarius bejariae sp. nov., a moderately halophylic bacterium isolated from a saline soil in Rambla Salada (Murcia).</title>
        <authorList>
            <person name="Castro D.J."/>
            <person name="Gomez-Altuve A."/>
            <person name="Reina J.C."/>
            <person name="Rodriguez M."/>
            <person name="Sampedro I."/>
            <person name="Llamas I."/>
            <person name="Martinez-Checa F."/>
        </authorList>
    </citation>
    <scope>NUCLEOTIDE SEQUENCE [LARGE SCALE GENOMIC DNA]</scope>
    <source>
        <strain evidence="15 16">A21</strain>
    </source>
</reference>
<keyword evidence="5 10" id="KW-0067">ATP-binding</keyword>
<keyword evidence="2 10" id="KW-0436">Ligase</keyword>
<keyword evidence="8 10" id="KW-0131">Cell cycle</keyword>
<dbReference type="InterPro" id="IPR035911">
    <property type="entry name" value="MurE/MurF_N"/>
</dbReference>
<dbReference type="PANTHER" id="PTHR43024:SF1">
    <property type="entry name" value="UDP-N-ACETYLMURAMOYL-TRIPEPTIDE--D-ALANYL-D-ALANINE LIGASE"/>
    <property type="match status" value="1"/>
</dbReference>
<dbReference type="Pfam" id="PF01225">
    <property type="entry name" value="Mur_ligase"/>
    <property type="match status" value="1"/>
</dbReference>
<keyword evidence="3 10" id="KW-0132">Cell division</keyword>
<dbReference type="GO" id="GO:0009252">
    <property type="term" value="P:peptidoglycan biosynthetic process"/>
    <property type="evidence" value="ECO:0007669"/>
    <property type="project" value="UniProtKB-UniRule"/>
</dbReference>
<evidence type="ECO:0000256" key="11">
    <source>
        <dbReference type="RuleBase" id="RU004136"/>
    </source>
</evidence>
<evidence type="ECO:0000256" key="5">
    <source>
        <dbReference type="ARBA" id="ARBA00022840"/>
    </source>
</evidence>
<dbReference type="AlphaFoldDB" id="A0A844D1T5"/>
<dbReference type="OrthoDB" id="9800958at2"/>
<dbReference type="NCBIfam" id="TIGR01143">
    <property type="entry name" value="murF"/>
    <property type="match status" value="1"/>
</dbReference>
<dbReference type="UniPathway" id="UPA00219"/>
<dbReference type="Pfam" id="PF02875">
    <property type="entry name" value="Mur_ligase_C"/>
    <property type="match status" value="1"/>
</dbReference>
<evidence type="ECO:0000313" key="16">
    <source>
        <dbReference type="Proteomes" id="UP000564704"/>
    </source>
</evidence>
<dbReference type="InterPro" id="IPR004101">
    <property type="entry name" value="Mur_ligase_C"/>
</dbReference>
<dbReference type="Gene3D" id="3.90.190.20">
    <property type="entry name" value="Mur ligase, C-terminal domain"/>
    <property type="match status" value="1"/>
</dbReference>
<dbReference type="Gene3D" id="3.40.1390.10">
    <property type="entry name" value="MurE/MurF, N-terminal domain"/>
    <property type="match status" value="1"/>
</dbReference>
<gene>
    <name evidence="10 15" type="primary">murF</name>
    <name evidence="15" type="ORF">FDP25_15115</name>
</gene>
<dbReference type="InterPro" id="IPR013221">
    <property type="entry name" value="Mur_ligase_cen"/>
</dbReference>
<evidence type="ECO:0000256" key="8">
    <source>
        <dbReference type="ARBA" id="ARBA00023306"/>
    </source>
</evidence>
<feature type="domain" description="Mur ligase C-terminal" evidence="13">
    <location>
        <begin position="338"/>
        <end position="456"/>
    </location>
</feature>
<evidence type="ECO:0000256" key="6">
    <source>
        <dbReference type="ARBA" id="ARBA00022960"/>
    </source>
</evidence>
<dbReference type="RefSeq" id="WP_154154208.1">
    <property type="nucleotide sequence ID" value="NZ_SZWE01000002.1"/>
</dbReference>
<dbReference type="SUPFAM" id="SSF63418">
    <property type="entry name" value="MurE/MurF N-terminal domain"/>
    <property type="match status" value="1"/>
</dbReference>
<keyword evidence="1 10" id="KW-0963">Cytoplasm</keyword>
<dbReference type="SUPFAM" id="SSF53244">
    <property type="entry name" value="MurD-like peptide ligases, peptide-binding domain"/>
    <property type="match status" value="1"/>
</dbReference>